<dbReference type="InterPro" id="IPR015421">
    <property type="entry name" value="PyrdxlP-dep_Trfase_major"/>
</dbReference>
<dbReference type="NCBIfam" id="TIGR01976">
    <property type="entry name" value="am_tr_V_VC1184"/>
    <property type="match status" value="1"/>
</dbReference>
<name>A0A5Q3Q4V6_9PSEU</name>
<dbReference type="Gene3D" id="3.40.640.10">
    <property type="entry name" value="Type I PLP-dependent aspartate aminotransferase-like (Major domain)"/>
    <property type="match status" value="1"/>
</dbReference>
<dbReference type="InterPro" id="IPR000192">
    <property type="entry name" value="Aminotrans_V_dom"/>
</dbReference>
<dbReference type="SUPFAM" id="SSF53383">
    <property type="entry name" value="PLP-dependent transferases"/>
    <property type="match status" value="1"/>
</dbReference>
<proteinExistence type="predicted"/>
<accession>A0A5Q3Q4V6</accession>
<dbReference type="EMBL" id="CP045929">
    <property type="protein sequence ID" value="QGK69482.1"/>
    <property type="molecule type" value="Genomic_DNA"/>
</dbReference>
<organism evidence="2 3">
    <name type="scientific">Allosaccharopolyspora coralli</name>
    <dbReference type="NCBI Taxonomy" id="2665642"/>
    <lineage>
        <taxon>Bacteria</taxon>
        <taxon>Bacillati</taxon>
        <taxon>Actinomycetota</taxon>
        <taxon>Actinomycetes</taxon>
        <taxon>Pseudonocardiales</taxon>
        <taxon>Pseudonocardiaceae</taxon>
        <taxon>Allosaccharopolyspora</taxon>
    </lineage>
</organism>
<keyword evidence="3" id="KW-1185">Reference proteome</keyword>
<dbReference type="InterPro" id="IPR015422">
    <property type="entry name" value="PyrdxlP-dep_Trfase_small"/>
</dbReference>
<sequence length="400" mass="41295">MYDVGEIRGQYPALADGRAWLDGAAGTQVPQTVIDAVADTYRAGVSNQGGPYESSRRAGSIVGAARQAVADLVGAADPAGVVFGPNMTTVTYRFAATLAAGWQVGDEIVVTQLDHDANVRPWVQAAKKAGAVVRTAGVDPETGALPAGNVTGLIGERTRLVAVTAASNLLGVRPDVRAISARAREVGALTYVDGVHHCPHEPVAVNELGADFYATSVYKWSGPHIGCVVADPGVLDGLAPDKLVPSPDTVPERFETGTAPFASLAGVTAAVEHLAGLDNEATGSRRERLALSRRSAAEHEQTLAAGMIDGLAAVAGVHRYGPSAGERTPTVLFGLRDRTPAEIAAKLAESGVNVSHGHSYAWEAVHALGLGASGAVRASLSHYSDESDVQRLLDAVADLV</sequence>
<dbReference type="PANTHER" id="PTHR43586">
    <property type="entry name" value="CYSTEINE DESULFURASE"/>
    <property type="match status" value="1"/>
</dbReference>
<feature type="domain" description="Aminotransferase class V" evidence="1">
    <location>
        <begin position="20"/>
        <end position="392"/>
    </location>
</feature>
<evidence type="ECO:0000259" key="1">
    <source>
        <dbReference type="Pfam" id="PF00266"/>
    </source>
</evidence>
<reference evidence="3" key="1">
    <citation type="submission" date="2019-11" db="EMBL/GenBank/DDBJ databases">
        <title>The complete genome sequence of Saccharopolyspora sp. E2A.</title>
        <authorList>
            <person name="Zhang G."/>
        </authorList>
    </citation>
    <scope>NUCLEOTIDE SEQUENCE [LARGE SCALE GENOMIC DNA]</scope>
    <source>
        <strain evidence="3">E2A</strain>
    </source>
</reference>
<dbReference type="Gene3D" id="3.90.1150.10">
    <property type="entry name" value="Aspartate Aminotransferase, domain 1"/>
    <property type="match status" value="1"/>
</dbReference>
<dbReference type="Proteomes" id="UP000371041">
    <property type="component" value="Chromosome"/>
</dbReference>
<dbReference type="Pfam" id="PF00266">
    <property type="entry name" value="Aminotran_5"/>
    <property type="match status" value="1"/>
</dbReference>
<dbReference type="InterPro" id="IPR015424">
    <property type="entry name" value="PyrdxlP-dep_Trfase"/>
</dbReference>
<dbReference type="AlphaFoldDB" id="A0A5Q3Q4V6"/>
<evidence type="ECO:0000313" key="3">
    <source>
        <dbReference type="Proteomes" id="UP000371041"/>
    </source>
</evidence>
<dbReference type="KEGG" id="sace:GIY23_08060"/>
<evidence type="ECO:0000313" key="2">
    <source>
        <dbReference type="EMBL" id="QGK69482.1"/>
    </source>
</evidence>
<dbReference type="InterPro" id="IPR011340">
    <property type="entry name" value="Cys_dSase-rel"/>
</dbReference>
<dbReference type="PANTHER" id="PTHR43586:SF21">
    <property type="entry name" value="PYRIDOXAL PHOSPHATE (PLP)-DEPENDENT ASPARTATE AMINOTRANSFERASE SUPERFAMILY"/>
    <property type="match status" value="1"/>
</dbReference>
<gene>
    <name evidence="2" type="ORF">GIY23_08060</name>
</gene>
<dbReference type="RefSeq" id="WP_154076077.1">
    <property type="nucleotide sequence ID" value="NZ_CP045929.1"/>
</dbReference>
<protein>
    <submittedName>
        <fullName evidence="2">Cysteine desulfurase-like protein</fullName>
    </submittedName>
</protein>